<reference evidence="3 4" key="1">
    <citation type="submission" date="2020-08" db="EMBL/GenBank/DDBJ databases">
        <title>Functional genomics of gut bacteria from endangered species of beetles.</title>
        <authorList>
            <person name="Carlos-Shanley C."/>
        </authorList>
    </citation>
    <scope>NUCLEOTIDE SEQUENCE [LARGE SCALE GENOMIC DNA]</scope>
    <source>
        <strain evidence="3 4">S00239</strain>
    </source>
</reference>
<evidence type="ECO:0000259" key="2">
    <source>
        <dbReference type="Pfam" id="PF12804"/>
    </source>
</evidence>
<keyword evidence="3" id="KW-0808">Transferase</keyword>
<dbReference type="SUPFAM" id="SSF53448">
    <property type="entry name" value="Nucleotide-diphospho-sugar transferases"/>
    <property type="match status" value="1"/>
</dbReference>
<dbReference type="Gene3D" id="3.90.550.10">
    <property type="entry name" value="Spore Coat Polysaccharide Biosynthesis Protein SpsA, Chain A"/>
    <property type="match status" value="1"/>
</dbReference>
<name>A0A840KZT6_9BURK</name>
<dbReference type="PANTHER" id="PTHR43777:SF1">
    <property type="entry name" value="MOLYBDENUM COFACTOR CYTIDYLYLTRANSFERASE"/>
    <property type="match status" value="1"/>
</dbReference>
<dbReference type="EC" id="2.7.7.76" evidence="3"/>
<evidence type="ECO:0000313" key="4">
    <source>
        <dbReference type="Proteomes" id="UP000562027"/>
    </source>
</evidence>
<evidence type="ECO:0000313" key="3">
    <source>
        <dbReference type="EMBL" id="MBB4841510.1"/>
    </source>
</evidence>
<accession>A0A840KZT6</accession>
<dbReference type="InterPro" id="IPR025877">
    <property type="entry name" value="MobA-like_NTP_Trfase"/>
</dbReference>
<dbReference type="AlphaFoldDB" id="A0A840KZT6"/>
<keyword evidence="4" id="KW-1185">Reference proteome</keyword>
<gene>
    <name evidence="3" type="ORF">HNP55_000005</name>
</gene>
<keyword evidence="3" id="KW-0548">Nucleotidyltransferase</keyword>
<dbReference type="InterPro" id="IPR029044">
    <property type="entry name" value="Nucleotide-diphossugar_trans"/>
</dbReference>
<feature type="domain" description="MobA-like NTP transferase" evidence="2">
    <location>
        <begin position="13"/>
        <end position="156"/>
    </location>
</feature>
<dbReference type="Pfam" id="PF12804">
    <property type="entry name" value="NTP_transf_3"/>
    <property type="match status" value="1"/>
</dbReference>
<dbReference type="PANTHER" id="PTHR43777">
    <property type="entry name" value="MOLYBDENUM COFACTOR CYTIDYLYLTRANSFERASE"/>
    <property type="match status" value="1"/>
</dbReference>
<comment type="caution">
    <text evidence="3">The sequence shown here is derived from an EMBL/GenBank/DDBJ whole genome shotgun (WGS) entry which is preliminary data.</text>
</comment>
<proteinExistence type="predicted"/>
<sequence>MAGLEPEGAADFADLSQDTVLSRSLRHAIDSGLPVVVVTTPKLAPLVQRWVASADVVVRPDFDAQGRPTPVGMGYSIAAGVSASGDADGWLIMPADMPLLRPSSILAVAAAIEQYPAAFAQYKGRQGHPVGFSPELYSELLDLQGDEGARRILARYPSQAVELDDPGILVDVDTVEDLDRLRSQKV</sequence>
<protein>
    <submittedName>
        <fullName evidence="3">Molybdenum cofactor cytidylyltransferase</fullName>
        <ecNumber evidence="3">2.7.7.76</ecNumber>
    </submittedName>
</protein>
<dbReference type="CDD" id="cd04182">
    <property type="entry name" value="GT_2_like_f"/>
    <property type="match status" value="1"/>
</dbReference>
<keyword evidence="1" id="KW-0460">Magnesium</keyword>
<organism evidence="3 4">
    <name type="scientific">Roseateles oligotrophus</name>
    <dbReference type="NCBI Taxonomy" id="1769250"/>
    <lineage>
        <taxon>Bacteria</taxon>
        <taxon>Pseudomonadati</taxon>
        <taxon>Pseudomonadota</taxon>
        <taxon>Betaproteobacteria</taxon>
        <taxon>Burkholderiales</taxon>
        <taxon>Sphaerotilaceae</taxon>
        <taxon>Roseateles</taxon>
    </lineage>
</organism>
<dbReference type="GO" id="GO:0061602">
    <property type="term" value="F:molybdenum cofactor cytidylyltransferase activity"/>
    <property type="evidence" value="ECO:0007669"/>
    <property type="project" value="UniProtKB-EC"/>
</dbReference>
<dbReference type="EMBL" id="JACHLP010000001">
    <property type="protein sequence ID" value="MBB4841510.1"/>
    <property type="molecule type" value="Genomic_DNA"/>
</dbReference>
<dbReference type="Proteomes" id="UP000562027">
    <property type="component" value="Unassembled WGS sequence"/>
</dbReference>
<evidence type="ECO:0000256" key="1">
    <source>
        <dbReference type="ARBA" id="ARBA00022842"/>
    </source>
</evidence>